<protein>
    <submittedName>
        <fullName evidence="1">Uncharacterized protein</fullName>
    </submittedName>
</protein>
<proteinExistence type="predicted"/>
<dbReference type="Proteomes" id="UP001058074">
    <property type="component" value="Unassembled WGS sequence"/>
</dbReference>
<dbReference type="EMBL" id="BROD01000001">
    <property type="protein sequence ID" value="GKX65143.1"/>
    <property type="molecule type" value="Genomic_DNA"/>
</dbReference>
<accession>A0ACB5R806</accession>
<name>A0ACB5R806_9CLOT</name>
<gene>
    <name evidence="1" type="ORF">rsdtw13_04010</name>
</gene>
<reference evidence="1" key="1">
    <citation type="journal article" date="2025" name="Int. J. Syst. Evol. Microbiol.">
        <title>Inconstantimicrobium mannanitabidum sp. nov., a novel member of the family Clostridiaceae isolated from anoxic soil under the treatment of reductive soil disinfestation.</title>
        <authorList>
            <person name="Ueki A."/>
            <person name="Tonouchi A."/>
            <person name="Honma S."/>
            <person name="Kaku N."/>
            <person name="Ueki K."/>
        </authorList>
    </citation>
    <scope>NUCLEOTIDE SEQUENCE</scope>
    <source>
        <strain evidence="1">TW13</strain>
    </source>
</reference>
<organism evidence="1 2">
    <name type="scientific">Inconstantimicrobium mannanitabidum</name>
    <dbReference type="NCBI Taxonomy" id="1604901"/>
    <lineage>
        <taxon>Bacteria</taxon>
        <taxon>Bacillati</taxon>
        <taxon>Bacillota</taxon>
        <taxon>Clostridia</taxon>
        <taxon>Eubacteriales</taxon>
        <taxon>Clostridiaceae</taxon>
        <taxon>Inconstantimicrobium</taxon>
    </lineage>
</organism>
<comment type="caution">
    <text evidence="1">The sequence shown here is derived from an EMBL/GenBank/DDBJ whole genome shotgun (WGS) entry which is preliminary data.</text>
</comment>
<evidence type="ECO:0000313" key="1">
    <source>
        <dbReference type="EMBL" id="GKX65143.1"/>
    </source>
</evidence>
<sequence length="264" mass="30490">MIKIYRMGCNAAHDKNFYINRPTGWGCYLLLLVKTEALFQINGEMTLCQPGTAVLYSPGQHHHYKTIGDVYINDWLQFDTDINLFGQSFPFGIPVVLSSPKDCYSVFSVLYNEFMSNSAHRKQNFINLLPFIINKINDSYRTEKINPLYDSLLSLRCDIYAHPESSWKIPDLSKKLNVSTSYFHAIYYQTFNTTCINDVIESRLAYARQLLSDTSITIDETAFNCGYQNVEHFIRQFKKKCGITPGKYRKNHRAGFDVATFITK</sequence>
<keyword evidence="2" id="KW-1185">Reference proteome</keyword>
<evidence type="ECO:0000313" key="2">
    <source>
        <dbReference type="Proteomes" id="UP001058074"/>
    </source>
</evidence>